<evidence type="ECO:0000256" key="7">
    <source>
        <dbReference type="ARBA" id="ARBA00022842"/>
    </source>
</evidence>
<comment type="similarity">
    <text evidence="8">Belongs to the tRNA nucleotidyltransferase/poly(A) polymerase family.</text>
</comment>
<evidence type="ECO:0000256" key="2">
    <source>
        <dbReference type="ARBA" id="ARBA00022679"/>
    </source>
</evidence>
<dbReference type="SUPFAM" id="SSF81891">
    <property type="entry name" value="Poly A polymerase C-terminal region-like"/>
    <property type="match status" value="1"/>
</dbReference>
<keyword evidence="8" id="KW-0694">RNA-binding</keyword>
<dbReference type="PROSITE" id="PS51257">
    <property type="entry name" value="PROKAR_LIPOPROTEIN"/>
    <property type="match status" value="1"/>
</dbReference>
<dbReference type="Pfam" id="PF12627">
    <property type="entry name" value="PolyA_pol_RNAbd"/>
    <property type="match status" value="1"/>
</dbReference>
<protein>
    <submittedName>
        <fullName evidence="11">Poly(A) polymerase</fullName>
    </submittedName>
</protein>
<evidence type="ECO:0000256" key="3">
    <source>
        <dbReference type="ARBA" id="ARBA00022694"/>
    </source>
</evidence>
<evidence type="ECO:0000256" key="4">
    <source>
        <dbReference type="ARBA" id="ARBA00022695"/>
    </source>
</evidence>
<dbReference type="EMBL" id="BROH01000001">
    <property type="protein sequence ID" value="GKY86475.1"/>
    <property type="molecule type" value="Genomic_DNA"/>
</dbReference>
<evidence type="ECO:0000313" key="12">
    <source>
        <dbReference type="Proteomes" id="UP001144205"/>
    </source>
</evidence>
<comment type="caution">
    <text evidence="11">The sequence shown here is derived from an EMBL/GenBank/DDBJ whole genome shotgun (WGS) entry which is preliminary data.</text>
</comment>
<sequence length="387" mass="41936">MSARITDDWLRAEGPQAVCAMLTRAGHQAWFVGGCVRNALLGEPITDIDITTDATPEQVTELAKLAGFHPVPTGFEHGTVTVVVHGAPFEVTTFRRDVETDGRRAVVAYAGSIEEDAHRRDFTMNALYAAPDGRITDPLGGLPDLAARRVRFIDDACDRIREDYLRILRFFRFHAWYGDPENGIDEAALAAIAELSAGLETLSRERVGAEIKKLLAAPDPGPSVAAMVQAGVLHRVLPGADAVALPILVHHEQALGVAPDPLRRLACLGGDHYADRLRLSKAEARHLGRLVEHRGSLAAPEELGYRLGADEGRDVALLSAALLETTPPADLLARLAAGAKAVFPVRPRDLMPDFEGQALGNRMRLLEDRWIASGFTLGRDDLLANRS</sequence>
<dbReference type="InterPro" id="IPR043519">
    <property type="entry name" value="NT_sf"/>
</dbReference>
<evidence type="ECO:0000256" key="6">
    <source>
        <dbReference type="ARBA" id="ARBA00022741"/>
    </source>
</evidence>
<dbReference type="InterPro" id="IPR002646">
    <property type="entry name" value="PolA_pol_head_dom"/>
</dbReference>
<evidence type="ECO:0000259" key="10">
    <source>
        <dbReference type="Pfam" id="PF12627"/>
    </source>
</evidence>
<gene>
    <name evidence="11" type="ORF">STA1M1_03440</name>
</gene>
<keyword evidence="3" id="KW-0819">tRNA processing</keyword>
<keyword evidence="5" id="KW-0479">Metal-binding</keyword>
<dbReference type="Proteomes" id="UP001144205">
    <property type="component" value="Unassembled WGS sequence"/>
</dbReference>
<dbReference type="InterPro" id="IPR050264">
    <property type="entry name" value="Bact_CCA-adding_enz_type3_sf"/>
</dbReference>
<dbReference type="PANTHER" id="PTHR46173">
    <property type="entry name" value="CCA TRNA NUCLEOTIDYLTRANSFERASE 1, MITOCHONDRIAL"/>
    <property type="match status" value="1"/>
</dbReference>
<name>A0ABQ5LNB7_9RHOB</name>
<comment type="cofactor">
    <cofactor evidence="1">
        <name>Mg(2+)</name>
        <dbReference type="ChEBI" id="CHEBI:18420"/>
    </cofactor>
</comment>
<dbReference type="PANTHER" id="PTHR46173:SF1">
    <property type="entry name" value="CCA TRNA NUCLEOTIDYLTRANSFERASE 1, MITOCHONDRIAL"/>
    <property type="match status" value="1"/>
</dbReference>
<evidence type="ECO:0000256" key="8">
    <source>
        <dbReference type="RuleBase" id="RU003953"/>
    </source>
</evidence>
<evidence type="ECO:0000256" key="1">
    <source>
        <dbReference type="ARBA" id="ARBA00001946"/>
    </source>
</evidence>
<dbReference type="RefSeq" id="WP_281840441.1">
    <property type="nucleotide sequence ID" value="NZ_BROH01000001.1"/>
</dbReference>
<dbReference type="CDD" id="cd05398">
    <property type="entry name" value="NT_ClassII-CCAase"/>
    <property type="match status" value="1"/>
</dbReference>
<dbReference type="SUPFAM" id="SSF81301">
    <property type="entry name" value="Nucleotidyltransferase"/>
    <property type="match status" value="1"/>
</dbReference>
<evidence type="ECO:0000313" key="11">
    <source>
        <dbReference type="EMBL" id="GKY86475.1"/>
    </source>
</evidence>
<reference evidence="11" key="1">
    <citation type="journal article" date="2023" name="Int. J. Syst. Evol. Microbiol.">
        <title>Sinisalibacter aestuarii sp. nov., isolated from estuarine sediment of the Arakawa River.</title>
        <authorList>
            <person name="Arafat S.T."/>
            <person name="Hirano S."/>
            <person name="Sato A."/>
            <person name="Takeuchi K."/>
            <person name="Yasuda T."/>
            <person name="Terahara T."/>
            <person name="Hamada M."/>
            <person name="Kobayashi T."/>
        </authorList>
    </citation>
    <scope>NUCLEOTIDE SEQUENCE</scope>
    <source>
        <strain evidence="11">B-399</strain>
    </source>
</reference>
<keyword evidence="12" id="KW-1185">Reference proteome</keyword>
<evidence type="ECO:0000259" key="9">
    <source>
        <dbReference type="Pfam" id="PF01743"/>
    </source>
</evidence>
<feature type="domain" description="tRNA nucleotidyltransferase/poly(A) polymerase RNA and SrmB- binding" evidence="10">
    <location>
        <begin position="184"/>
        <end position="241"/>
    </location>
</feature>
<dbReference type="InterPro" id="IPR032828">
    <property type="entry name" value="PolyA_RNA-bd"/>
</dbReference>
<organism evidence="11 12">
    <name type="scientific">Sinisalibacter aestuarii</name>
    <dbReference type="NCBI Taxonomy" id="2949426"/>
    <lineage>
        <taxon>Bacteria</taxon>
        <taxon>Pseudomonadati</taxon>
        <taxon>Pseudomonadota</taxon>
        <taxon>Alphaproteobacteria</taxon>
        <taxon>Rhodobacterales</taxon>
        <taxon>Roseobacteraceae</taxon>
        <taxon>Sinisalibacter</taxon>
    </lineage>
</organism>
<dbReference type="Gene3D" id="3.30.460.10">
    <property type="entry name" value="Beta Polymerase, domain 2"/>
    <property type="match status" value="1"/>
</dbReference>
<proteinExistence type="inferred from homology"/>
<keyword evidence="6" id="KW-0547">Nucleotide-binding</keyword>
<dbReference type="Gene3D" id="1.10.3090.10">
    <property type="entry name" value="cca-adding enzyme, domain 2"/>
    <property type="match status" value="1"/>
</dbReference>
<keyword evidence="2 8" id="KW-0808">Transferase</keyword>
<feature type="domain" description="Poly A polymerase head" evidence="9">
    <location>
        <begin position="29"/>
        <end position="151"/>
    </location>
</feature>
<accession>A0ABQ5LNB7</accession>
<keyword evidence="7" id="KW-0460">Magnesium</keyword>
<dbReference type="Pfam" id="PF01743">
    <property type="entry name" value="PolyA_pol"/>
    <property type="match status" value="1"/>
</dbReference>
<keyword evidence="4" id="KW-0548">Nucleotidyltransferase</keyword>
<evidence type="ECO:0000256" key="5">
    <source>
        <dbReference type="ARBA" id="ARBA00022723"/>
    </source>
</evidence>